<dbReference type="Gene3D" id="3.40.50.720">
    <property type="entry name" value="NAD(P)-binding Rossmann-like Domain"/>
    <property type="match status" value="1"/>
</dbReference>
<dbReference type="FunFam" id="3.40.50.720:FF:000084">
    <property type="entry name" value="Short-chain dehydrogenase reductase"/>
    <property type="match status" value="1"/>
</dbReference>
<protein>
    <submittedName>
        <fullName evidence="4">Short-chain dehydrogenase</fullName>
    </submittedName>
</protein>
<evidence type="ECO:0000313" key="4">
    <source>
        <dbReference type="EMBL" id="KMS52998.1"/>
    </source>
</evidence>
<dbReference type="PATRIC" id="fig|1420583.3.peg.3510"/>
<organism evidence="4 5">
    <name type="scientific">Sphingobium cupriresistens LL01</name>
    <dbReference type="NCBI Taxonomy" id="1420583"/>
    <lineage>
        <taxon>Bacteria</taxon>
        <taxon>Pseudomonadati</taxon>
        <taxon>Pseudomonadota</taxon>
        <taxon>Alphaproteobacteria</taxon>
        <taxon>Sphingomonadales</taxon>
        <taxon>Sphingomonadaceae</taxon>
        <taxon>Sphingobium</taxon>
    </lineage>
</organism>
<dbReference type="Pfam" id="PF13561">
    <property type="entry name" value="adh_short_C2"/>
    <property type="match status" value="1"/>
</dbReference>
<evidence type="ECO:0000256" key="2">
    <source>
        <dbReference type="ARBA" id="ARBA00023002"/>
    </source>
</evidence>
<comment type="similarity">
    <text evidence="1">Belongs to the short-chain dehydrogenases/reductases (SDR) family.</text>
</comment>
<accession>A0A0J7XPN3</accession>
<dbReference type="AlphaFoldDB" id="A0A0J7XPN3"/>
<sequence length="259" mass="26444">MIRYDYSGKVALVTAAAGGIGQATATAFAQAGAHVLMADINADGGEATAADLRAQGHDVLFRCADATVEAEVAALVREAVDHFGGLHVAANIAGGSTISATGPDLHLQPLDGWDFTQRLSLNSVFLGMKHQIAHMIDHGGGAIVNITSLAALLHVGAAGAAYAAAKAGVIRLSKFAAVAYADRGVRVNCIAPGVVPTEAYKTAGEDIAQAIIADLVTNQPIRRAITPEEQAATILWLCSDAAAMVTGQVLPVDGGWSAK</sequence>
<dbReference type="STRING" id="1420583.V473_18565"/>
<dbReference type="PANTHER" id="PTHR24321:SF11">
    <property type="entry name" value="BLR0893 PROTEIN"/>
    <property type="match status" value="1"/>
</dbReference>
<dbReference type="InterPro" id="IPR036291">
    <property type="entry name" value="NAD(P)-bd_dom_sf"/>
</dbReference>
<dbReference type="InterPro" id="IPR002347">
    <property type="entry name" value="SDR_fam"/>
</dbReference>
<evidence type="ECO:0000256" key="1">
    <source>
        <dbReference type="ARBA" id="ARBA00006484"/>
    </source>
</evidence>
<dbReference type="Proteomes" id="UP000052232">
    <property type="component" value="Unassembled WGS sequence"/>
</dbReference>
<name>A0A0J7XPN3_9SPHN</name>
<dbReference type="PROSITE" id="PS00061">
    <property type="entry name" value="ADH_SHORT"/>
    <property type="match status" value="1"/>
</dbReference>
<reference evidence="4 5" key="1">
    <citation type="journal article" date="2015" name="G3 (Bethesda)">
        <title>Insights into Ongoing Evolution of the Hexachlorocyclohexane Catabolic Pathway from Comparative Genomics of Ten Sphingomonadaceae Strains.</title>
        <authorList>
            <person name="Pearce S.L."/>
            <person name="Oakeshott J.G."/>
            <person name="Pandey G."/>
        </authorList>
    </citation>
    <scope>NUCLEOTIDE SEQUENCE [LARGE SCALE GENOMIC DNA]</scope>
    <source>
        <strain evidence="4 5">LL01</strain>
    </source>
</reference>
<keyword evidence="5" id="KW-1185">Reference proteome</keyword>
<dbReference type="PRINTS" id="PR00080">
    <property type="entry name" value="SDRFAMILY"/>
</dbReference>
<proteinExistence type="inferred from homology"/>
<dbReference type="CDD" id="cd05233">
    <property type="entry name" value="SDR_c"/>
    <property type="match status" value="1"/>
</dbReference>
<evidence type="ECO:0000256" key="3">
    <source>
        <dbReference type="ARBA" id="ARBA00051383"/>
    </source>
</evidence>
<dbReference type="PANTHER" id="PTHR24321">
    <property type="entry name" value="DEHYDROGENASES, SHORT CHAIN"/>
    <property type="match status" value="1"/>
</dbReference>
<dbReference type="EMBL" id="JACT01000005">
    <property type="protein sequence ID" value="KMS52998.1"/>
    <property type="molecule type" value="Genomic_DNA"/>
</dbReference>
<comment type="catalytic activity">
    <reaction evidence="3">
        <text>2,5-dichlorocyclohexa-2,5-dien-1,4-diol + NAD(+) = 2,5-dichlorohydroquinone + NADH + H(+)</text>
        <dbReference type="Rhea" id="RHEA:15741"/>
        <dbReference type="ChEBI" id="CHEBI:15378"/>
        <dbReference type="ChEBI" id="CHEBI:27545"/>
        <dbReference type="ChEBI" id="CHEBI:28975"/>
        <dbReference type="ChEBI" id="CHEBI:57540"/>
        <dbReference type="ChEBI" id="CHEBI:57945"/>
    </reaction>
</comment>
<comment type="caution">
    <text evidence="4">The sequence shown here is derived from an EMBL/GenBank/DDBJ whole genome shotgun (WGS) entry which is preliminary data.</text>
</comment>
<evidence type="ECO:0000313" key="5">
    <source>
        <dbReference type="Proteomes" id="UP000052232"/>
    </source>
</evidence>
<keyword evidence="2" id="KW-0560">Oxidoreductase</keyword>
<dbReference type="PRINTS" id="PR00081">
    <property type="entry name" value="GDHRDH"/>
</dbReference>
<dbReference type="GO" id="GO:0016491">
    <property type="term" value="F:oxidoreductase activity"/>
    <property type="evidence" value="ECO:0007669"/>
    <property type="project" value="UniProtKB-KW"/>
</dbReference>
<dbReference type="SUPFAM" id="SSF51735">
    <property type="entry name" value="NAD(P)-binding Rossmann-fold domains"/>
    <property type="match status" value="1"/>
</dbReference>
<dbReference type="RefSeq" id="WP_066607651.1">
    <property type="nucleotide sequence ID" value="NZ_KQ130436.1"/>
</dbReference>
<dbReference type="InterPro" id="IPR020904">
    <property type="entry name" value="Sc_DH/Rdtase_CS"/>
</dbReference>
<gene>
    <name evidence="4" type="ORF">V473_18565</name>
</gene>